<evidence type="ECO:0000256" key="2">
    <source>
        <dbReference type="ARBA" id="ARBA00023125"/>
    </source>
</evidence>
<keyword evidence="3" id="KW-0804">Transcription</keyword>
<dbReference type="Pfam" id="PF01418">
    <property type="entry name" value="HTH_6"/>
    <property type="match status" value="1"/>
</dbReference>
<keyword evidence="7" id="KW-1185">Reference proteome</keyword>
<dbReference type="InterPro" id="IPR035472">
    <property type="entry name" value="RpiR-like_SIS"/>
</dbReference>
<gene>
    <name evidence="6" type="ORF">HMPREF0623_1845</name>
</gene>
<feature type="domain" description="HTH rpiR-type" evidence="4">
    <location>
        <begin position="1"/>
        <end position="76"/>
    </location>
</feature>
<evidence type="ECO:0000313" key="7">
    <source>
        <dbReference type="Proteomes" id="UP000004470"/>
    </source>
</evidence>
<dbReference type="AlphaFoldDB" id="E0NHS9"/>
<dbReference type="InterPro" id="IPR000281">
    <property type="entry name" value="HTH_RpiR"/>
</dbReference>
<evidence type="ECO:0000259" key="5">
    <source>
        <dbReference type="PROSITE" id="PS51464"/>
    </source>
</evidence>
<dbReference type="Proteomes" id="UP000004470">
    <property type="component" value="Unassembled WGS sequence"/>
</dbReference>
<dbReference type="InterPro" id="IPR036388">
    <property type="entry name" value="WH-like_DNA-bd_sf"/>
</dbReference>
<evidence type="ECO:0000256" key="3">
    <source>
        <dbReference type="ARBA" id="ARBA00023163"/>
    </source>
</evidence>
<evidence type="ECO:0000256" key="1">
    <source>
        <dbReference type="ARBA" id="ARBA00023015"/>
    </source>
</evidence>
<dbReference type="GO" id="GO:0003700">
    <property type="term" value="F:DNA-binding transcription factor activity"/>
    <property type="evidence" value="ECO:0007669"/>
    <property type="project" value="InterPro"/>
</dbReference>
<keyword evidence="2" id="KW-0238">DNA-binding</keyword>
<dbReference type="GO" id="GO:1901135">
    <property type="term" value="P:carbohydrate derivative metabolic process"/>
    <property type="evidence" value="ECO:0007669"/>
    <property type="project" value="InterPro"/>
</dbReference>
<dbReference type="PROSITE" id="PS51464">
    <property type="entry name" value="SIS"/>
    <property type="match status" value="1"/>
</dbReference>
<dbReference type="CDD" id="cd05013">
    <property type="entry name" value="SIS_RpiR"/>
    <property type="match status" value="1"/>
</dbReference>
<name>E0NHS9_PEDAC</name>
<dbReference type="EMBL" id="AEEG01000009">
    <property type="protein sequence ID" value="EFL94977.1"/>
    <property type="molecule type" value="Genomic_DNA"/>
</dbReference>
<evidence type="ECO:0000313" key="6">
    <source>
        <dbReference type="EMBL" id="EFL94977.1"/>
    </source>
</evidence>
<dbReference type="SUPFAM" id="SSF53697">
    <property type="entry name" value="SIS domain"/>
    <property type="match status" value="1"/>
</dbReference>
<reference evidence="6" key="1">
    <citation type="submission" date="2010-07" db="EMBL/GenBank/DDBJ databases">
        <authorList>
            <person name="Muzny D."/>
            <person name="Qin X."/>
            <person name="Deng J."/>
            <person name="Jiang H."/>
            <person name="Liu Y."/>
            <person name="Qu J."/>
            <person name="Song X.-Z."/>
            <person name="Zhang L."/>
            <person name="Thornton R."/>
            <person name="Coyle M."/>
            <person name="Francisco L."/>
            <person name="Jackson L."/>
            <person name="Javaid M."/>
            <person name="Korchina V."/>
            <person name="Kovar C."/>
            <person name="Mata R."/>
            <person name="Mathew T."/>
            <person name="Ngo R."/>
            <person name="Nguyen L."/>
            <person name="Nguyen N."/>
            <person name="Okwuonu G."/>
            <person name="Ongeri F."/>
            <person name="Pham C."/>
            <person name="Simmons D."/>
            <person name="Wilczek-Boney K."/>
            <person name="Hale W."/>
            <person name="Jakkamsetti A."/>
            <person name="Pham P."/>
            <person name="Ruth R."/>
            <person name="San Lucas F."/>
            <person name="Warren J."/>
            <person name="Zhang J."/>
            <person name="Zhao Z."/>
            <person name="Zhou C."/>
            <person name="Zhu D."/>
            <person name="Lee S."/>
            <person name="Bess C."/>
            <person name="Blankenburg K."/>
            <person name="Forbes L."/>
            <person name="Fu Q."/>
            <person name="Gubbala S."/>
            <person name="Hirani K."/>
            <person name="Jayaseelan J.C."/>
            <person name="Lara F."/>
            <person name="Munidasa M."/>
            <person name="Palculict T."/>
            <person name="Patil S."/>
            <person name="Pu L.-L."/>
            <person name="Saada N."/>
            <person name="Tang L."/>
            <person name="Weissenberger G."/>
            <person name="Zhu Y."/>
            <person name="Hemphill L."/>
            <person name="Shang Y."/>
            <person name="Youmans B."/>
            <person name="Ayvaz T."/>
            <person name="Ross M."/>
            <person name="Santibanez J."/>
            <person name="Aqrawi P."/>
            <person name="Gross S."/>
            <person name="Joshi V."/>
            <person name="Fowler G."/>
            <person name="Nazareth L."/>
            <person name="Reid J."/>
            <person name="Worley K."/>
            <person name="Petrosino J."/>
            <person name="Highlander S."/>
            <person name="Gibbs R."/>
        </authorList>
    </citation>
    <scope>NUCLEOTIDE SEQUENCE [LARGE SCALE GENOMIC DNA]</scope>
    <source>
        <strain evidence="6">DSM 20284</strain>
    </source>
</reference>
<dbReference type="Gene3D" id="3.40.50.10490">
    <property type="entry name" value="Glucose-6-phosphate isomerase like protein, domain 1"/>
    <property type="match status" value="1"/>
</dbReference>
<dbReference type="InterPro" id="IPR047640">
    <property type="entry name" value="RpiR-like"/>
</dbReference>
<dbReference type="PANTHER" id="PTHR30514:SF1">
    <property type="entry name" value="HTH-TYPE TRANSCRIPTIONAL REGULATOR HEXR-RELATED"/>
    <property type="match status" value="1"/>
</dbReference>
<dbReference type="InterPro" id="IPR046348">
    <property type="entry name" value="SIS_dom_sf"/>
</dbReference>
<dbReference type="HOGENOM" id="CLU_055769_4_0_9"/>
<dbReference type="PROSITE" id="PS51071">
    <property type="entry name" value="HTH_RPIR"/>
    <property type="match status" value="1"/>
</dbReference>
<proteinExistence type="predicted"/>
<protein>
    <submittedName>
        <fullName evidence="6">SIS domain protein</fullName>
    </submittedName>
</protein>
<dbReference type="InterPro" id="IPR001347">
    <property type="entry name" value="SIS_dom"/>
</dbReference>
<dbReference type="Gene3D" id="1.10.10.10">
    <property type="entry name" value="Winged helix-like DNA-binding domain superfamily/Winged helix DNA-binding domain"/>
    <property type="match status" value="1"/>
</dbReference>
<dbReference type="GO" id="GO:0003677">
    <property type="term" value="F:DNA binding"/>
    <property type="evidence" value="ECO:0007669"/>
    <property type="project" value="UniProtKB-KW"/>
</dbReference>
<dbReference type="SUPFAM" id="SSF46689">
    <property type="entry name" value="Homeodomain-like"/>
    <property type="match status" value="1"/>
</dbReference>
<feature type="domain" description="SIS" evidence="5">
    <location>
        <begin position="107"/>
        <end position="244"/>
    </location>
</feature>
<sequence>MIKVFSYERIQTLNQLEMFVYKYVAGHLEECKTMTIRDLSAKSHVSSTTVLRFLKKMGYEGFSDFKYALRHHDKPDRFGQVEQEWGPIAQFLTQANLPKYRQKISAIAQLFLKAHTRLFLGMGSSSSLAQYGARVLSNYGLFSLAIMDPYQPQPIEGRDYTKTLIMFLSVSGESDAILRQANYYRQNGATTVAVTANHLSTLARVCDHCLAYDIPEKKVGTLDFTSQVPVVYVLEQIGQRCGELMKNNKVTTKVKK</sequence>
<dbReference type="InterPro" id="IPR009057">
    <property type="entry name" value="Homeodomain-like_sf"/>
</dbReference>
<organism evidence="6 7">
    <name type="scientific">Pediococcus acidilactici DSM 20284</name>
    <dbReference type="NCBI Taxonomy" id="862514"/>
    <lineage>
        <taxon>Bacteria</taxon>
        <taxon>Bacillati</taxon>
        <taxon>Bacillota</taxon>
        <taxon>Bacilli</taxon>
        <taxon>Lactobacillales</taxon>
        <taxon>Lactobacillaceae</taxon>
        <taxon>Pediococcus</taxon>
        <taxon>Pediococcus acidilactici group</taxon>
    </lineage>
</organism>
<dbReference type="eggNOG" id="COG1737">
    <property type="taxonomic scope" value="Bacteria"/>
</dbReference>
<dbReference type="GO" id="GO:0097367">
    <property type="term" value="F:carbohydrate derivative binding"/>
    <property type="evidence" value="ECO:0007669"/>
    <property type="project" value="InterPro"/>
</dbReference>
<comment type="caution">
    <text evidence="6">The sequence shown here is derived from an EMBL/GenBank/DDBJ whole genome shotgun (WGS) entry which is preliminary data.</text>
</comment>
<accession>E0NHS9</accession>
<evidence type="ECO:0000259" key="4">
    <source>
        <dbReference type="PROSITE" id="PS51071"/>
    </source>
</evidence>
<dbReference type="PANTHER" id="PTHR30514">
    <property type="entry name" value="GLUCOKINASE"/>
    <property type="match status" value="1"/>
</dbReference>
<dbReference type="Pfam" id="PF01380">
    <property type="entry name" value="SIS"/>
    <property type="match status" value="1"/>
</dbReference>
<keyword evidence="1" id="KW-0805">Transcription regulation</keyword>